<name>A0A381Y5J8_9ZZZZ</name>
<protein>
    <submittedName>
        <fullName evidence="1">Uncharacterized protein</fullName>
    </submittedName>
</protein>
<accession>A0A381Y5J8</accession>
<organism evidence="1">
    <name type="scientific">marine metagenome</name>
    <dbReference type="NCBI Taxonomy" id="408172"/>
    <lineage>
        <taxon>unclassified sequences</taxon>
        <taxon>metagenomes</taxon>
        <taxon>ecological metagenomes</taxon>
    </lineage>
</organism>
<dbReference type="EMBL" id="UINC01017440">
    <property type="protein sequence ID" value="SVA72298.1"/>
    <property type="molecule type" value="Genomic_DNA"/>
</dbReference>
<reference evidence="1" key="1">
    <citation type="submission" date="2018-05" db="EMBL/GenBank/DDBJ databases">
        <authorList>
            <person name="Lanie J.A."/>
            <person name="Ng W.-L."/>
            <person name="Kazmierczak K.M."/>
            <person name="Andrzejewski T.M."/>
            <person name="Davidsen T.M."/>
            <person name="Wayne K.J."/>
            <person name="Tettelin H."/>
            <person name="Glass J.I."/>
            <person name="Rusch D."/>
            <person name="Podicherti R."/>
            <person name="Tsui H.-C.T."/>
            <person name="Winkler M.E."/>
        </authorList>
    </citation>
    <scope>NUCLEOTIDE SEQUENCE</scope>
</reference>
<proteinExistence type="predicted"/>
<evidence type="ECO:0000313" key="1">
    <source>
        <dbReference type="EMBL" id="SVA72298.1"/>
    </source>
</evidence>
<sequence>MKRVYNDGVKSEVEFFTGFEVERTPAFDMDTLFVVGDQPLDKIIKLAEEQWIHHIYLGANQSFHVDLTQHHPGEVKKWSNIINGLLNKNYWVTLDYDIKYHEWVLDCEFNENEKFISQISVKLPGIEQLNYNACIKIDDKDFDATNPGVWIHQVHDLMDRDKFTKWDDYSKDEPIKVDK</sequence>
<gene>
    <name evidence="1" type="ORF">METZ01_LOCUS125152</name>
</gene>
<dbReference type="AlphaFoldDB" id="A0A381Y5J8"/>